<dbReference type="PANTHER" id="PTHR30061:SF50">
    <property type="entry name" value="MALTOSE_MALTODEXTRIN-BINDING PERIPLASMIC PROTEIN"/>
    <property type="match status" value="1"/>
</dbReference>
<dbReference type="EMBL" id="CP053435">
    <property type="protein sequence ID" value="QJW90525.1"/>
    <property type="molecule type" value="Genomic_DNA"/>
</dbReference>
<name>A0A6M5Y960_9BACT</name>
<dbReference type="PROSITE" id="PS51257">
    <property type="entry name" value="PROKAR_LIPOPROTEIN"/>
    <property type="match status" value="1"/>
</dbReference>
<dbReference type="KEGG" id="stae:HNV11_14630"/>
<accession>A0A6M5Y960</accession>
<keyword evidence="5" id="KW-1185">Reference proteome</keyword>
<dbReference type="PANTHER" id="PTHR30061">
    <property type="entry name" value="MALTOSE-BINDING PERIPLASMIC PROTEIN"/>
    <property type="match status" value="1"/>
</dbReference>
<dbReference type="Pfam" id="PF01547">
    <property type="entry name" value="SBP_bac_1"/>
    <property type="match status" value="1"/>
</dbReference>
<comment type="similarity">
    <text evidence="1">Belongs to the bacterial solute-binding protein 1 family.</text>
</comment>
<keyword evidence="3" id="KW-0732">Signal</keyword>
<sequence length="456" mass="52185">MFTVLRRYGVFIRLIMQKLGLIAGVLGVLMGGCQQPQTERPLLFWCSNNAAEITFAREFTNRWQREHPDQPLRYQPIPEGQSSEEIILASVVGKTTPDIYANMWQGSVEMYARAGVLVPLDTISGFLPFLRDRCDSSTIREITSSDGHIYQVPWKVNPIMTLCNTRLVNGPGLTGPPYTYSSYLNAGKHLTKDLNHDGYTDQWLGYTEVKAIWYQRFFNFYPLYLAASNGGSLVSREPGQPARAAFNNRHAVDVFRFLQQLYRNGYYSKERQSATRDPFLDQRIATSFTGPWQVGFLERYKDPRLQYDAWPMPVPDTHTGPVYTYGDPKNIVIFNTCPDPRAAWAFVKTLIDEPGDLRLMELTGQFPHRRNVDTDPYFSDFLRKNPKLLPFAKQTQYIRGVDNSEVIVEVFDIISQEYEACVVYDRKSPEDAIRDAAKAVDVLLMNDRGKDQASVF</sequence>
<dbReference type="InterPro" id="IPR006059">
    <property type="entry name" value="SBP"/>
</dbReference>
<dbReference type="Proteomes" id="UP000502756">
    <property type="component" value="Chromosome"/>
</dbReference>
<dbReference type="SUPFAM" id="SSF53850">
    <property type="entry name" value="Periplasmic binding protein-like II"/>
    <property type="match status" value="1"/>
</dbReference>
<keyword evidence="2" id="KW-0813">Transport</keyword>
<evidence type="ECO:0000256" key="1">
    <source>
        <dbReference type="ARBA" id="ARBA00008520"/>
    </source>
</evidence>
<dbReference type="GO" id="GO:0055052">
    <property type="term" value="C:ATP-binding cassette (ABC) transporter complex, substrate-binding subunit-containing"/>
    <property type="evidence" value="ECO:0007669"/>
    <property type="project" value="TreeGrafter"/>
</dbReference>
<dbReference type="GO" id="GO:1901982">
    <property type="term" value="F:maltose binding"/>
    <property type="evidence" value="ECO:0007669"/>
    <property type="project" value="TreeGrafter"/>
</dbReference>
<evidence type="ECO:0000313" key="5">
    <source>
        <dbReference type="Proteomes" id="UP000502756"/>
    </source>
</evidence>
<proteinExistence type="inferred from homology"/>
<organism evidence="4 5">
    <name type="scientific">Spirosoma taeanense</name>
    <dbReference type="NCBI Taxonomy" id="2735870"/>
    <lineage>
        <taxon>Bacteria</taxon>
        <taxon>Pseudomonadati</taxon>
        <taxon>Bacteroidota</taxon>
        <taxon>Cytophagia</taxon>
        <taxon>Cytophagales</taxon>
        <taxon>Cytophagaceae</taxon>
        <taxon>Spirosoma</taxon>
    </lineage>
</organism>
<gene>
    <name evidence="4" type="ORF">HNV11_14630</name>
</gene>
<dbReference type="GO" id="GO:0042956">
    <property type="term" value="P:maltodextrin transmembrane transport"/>
    <property type="evidence" value="ECO:0007669"/>
    <property type="project" value="TreeGrafter"/>
</dbReference>
<dbReference type="AlphaFoldDB" id="A0A6M5Y960"/>
<protein>
    <submittedName>
        <fullName evidence="4">Extracellular solute-binding protein</fullName>
    </submittedName>
</protein>
<evidence type="ECO:0000256" key="3">
    <source>
        <dbReference type="ARBA" id="ARBA00022729"/>
    </source>
</evidence>
<dbReference type="GO" id="GO:0015768">
    <property type="term" value="P:maltose transport"/>
    <property type="evidence" value="ECO:0007669"/>
    <property type="project" value="TreeGrafter"/>
</dbReference>
<reference evidence="4 5" key="1">
    <citation type="submission" date="2020-05" db="EMBL/GenBank/DDBJ databases">
        <title>Genome sequencing of Spirosoma sp. TS118.</title>
        <authorList>
            <person name="Lee J.-H."/>
            <person name="Jeong S."/>
            <person name="Zhao L."/>
            <person name="Jung J.-H."/>
            <person name="Kim M.-K."/>
            <person name="Lim S."/>
        </authorList>
    </citation>
    <scope>NUCLEOTIDE SEQUENCE [LARGE SCALE GENOMIC DNA]</scope>
    <source>
        <strain evidence="4 5">TS118</strain>
    </source>
</reference>
<dbReference type="Gene3D" id="3.40.190.10">
    <property type="entry name" value="Periplasmic binding protein-like II"/>
    <property type="match status" value="2"/>
</dbReference>
<evidence type="ECO:0000256" key="2">
    <source>
        <dbReference type="ARBA" id="ARBA00022448"/>
    </source>
</evidence>
<evidence type="ECO:0000313" key="4">
    <source>
        <dbReference type="EMBL" id="QJW90525.1"/>
    </source>
</evidence>